<accession>A0A3G8YF81</accession>
<dbReference type="Proteomes" id="UP000276417">
    <property type="component" value="Chromosome 2"/>
</dbReference>
<dbReference type="KEGG" id="dph:EHF33_13755"/>
<proteinExistence type="predicted"/>
<dbReference type="AlphaFoldDB" id="A0A3G8YF81"/>
<dbReference type="EMBL" id="CP034184">
    <property type="protein sequence ID" value="AZI43989.1"/>
    <property type="molecule type" value="Genomic_DNA"/>
</dbReference>
<gene>
    <name evidence="1" type="ORF">EHF33_13755</name>
</gene>
<dbReference type="RefSeq" id="WP_124873223.1">
    <property type="nucleotide sequence ID" value="NZ_CP034184.1"/>
</dbReference>
<evidence type="ECO:0000313" key="1">
    <source>
        <dbReference type="EMBL" id="AZI43989.1"/>
    </source>
</evidence>
<organism evidence="1 2">
    <name type="scientific">Deinococcus psychrotolerans</name>
    <dbReference type="NCBI Taxonomy" id="2489213"/>
    <lineage>
        <taxon>Bacteria</taxon>
        <taxon>Thermotogati</taxon>
        <taxon>Deinococcota</taxon>
        <taxon>Deinococci</taxon>
        <taxon>Deinococcales</taxon>
        <taxon>Deinococcaceae</taxon>
        <taxon>Deinococcus</taxon>
    </lineage>
</organism>
<name>A0A3G8YF81_9DEIO</name>
<keyword evidence="2" id="KW-1185">Reference proteome</keyword>
<sequence>MKLFVWILALVKSFSARHPLPKVMTEPLDSPLQCLALARLKYGAAVDEFSALYTLYANGELTPGQYWQAKKVLLEREVTRQTLHS</sequence>
<protein>
    <submittedName>
        <fullName evidence="1">Uncharacterized protein</fullName>
    </submittedName>
</protein>
<reference evidence="1 2" key="1">
    <citation type="submission" date="2018-11" db="EMBL/GenBank/DDBJ databases">
        <title>Deinococcus shelandsis sp. nov., isolated from South Shetland Islands soil of Antarctica.</title>
        <authorList>
            <person name="Tian J."/>
        </authorList>
    </citation>
    <scope>NUCLEOTIDE SEQUENCE [LARGE SCALE GENOMIC DNA]</scope>
    <source>
        <strain evidence="1 2">S14-83T</strain>
    </source>
</reference>
<evidence type="ECO:0000313" key="2">
    <source>
        <dbReference type="Proteomes" id="UP000276417"/>
    </source>
</evidence>